<dbReference type="EMBL" id="KN552656">
    <property type="protein sequence ID" value="KHJ90781.1"/>
    <property type="molecule type" value="Genomic_DNA"/>
</dbReference>
<sequence>MVDGIRFLSPARSTSAKSPKENYGDYTVVYIWLDLSQIPDSGETIKAEKYCEQIGEMHKKSTKQPTLQKLNELGYEASSHPPNHRWLVSSTTDRNSPSSTNALPLSALMSREPCTKTVVSWAITLFTVSHRKSLWVHHEYFLHMDGRGSYQFEKIDESTAMFGS</sequence>
<dbReference type="Proteomes" id="UP000053660">
    <property type="component" value="Unassembled WGS sequence"/>
</dbReference>
<accession>A0A0B1T3Q9</accession>
<protein>
    <submittedName>
        <fullName evidence="1">Uncharacterized protein</fullName>
    </submittedName>
</protein>
<name>A0A0B1T3Q9_OESDE</name>
<evidence type="ECO:0000313" key="1">
    <source>
        <dbReference type="EMBL" id="KHJ90781.1"/>
    </source>
</evidence>
<reference evidence="1 2" key="1">
    <citation type="submission" date="2014-03" db="EMBL/GenBank/DDBJ databases">
        <title>Draft genome of the hookworm Oesophagostomum dentatum.</title>
        <authorList>
            <person name="Mitreva M."/>
        </authorList>
    </citation>
    <scope>NUCLEOTIDE SEQUENCE [LARGE SCALE GENOMIC DNA]</scope>
    <source>
        <strain evidence="1 2">OD-Hann</strain>
    </source>
</reference>
<evidence type="ECO:0000313" key="2">
    <source>
        <dbReference type="Proteomes" id="UP000053660"/>
    </source>
</evidence>
<gene>
    <name evidence="1" type="ORF">OESDEN_09363</name>
</gene>
<keyword evidence="2" id="KW-1185">Reference proteome</keyword>
<dbReference type="OrthoDB" id="422637at2759"/>
<organism evidence="1 2">
    <name type="scientific">Oesophagostomum dentatum</name>
    <name type="common">Nodular worm</name>
    <dbReference type="NCBI Taxonomy" id="61180"/>
    <lineage>
        <taxon>Eukaryota</taxon>
        <taxon>Metazoa</taxon>
        <taxon>Ecdysozoa</taxon>
        <taxon>Nematoda</taxon>
        <taxon>Chromadorea</taxon>
        <taxon>Rhabditida</taxon>
        <taxon>Rhabditina</taxon>
        <taxon>Rhabditomorpha</taxon>
        <taxon>Strongyloidea</taxon>
        <taxon>Strongylidae</taxon>
        <taxon>Oesophagostomum</taxon>
    </lineage>
</organism>
<dbReference type="AlphaFoldDB" id="A0A0B1T3Q9"/>
<proteinExistence type="predicted"/>